<evidence type="ECO:0000256" key="1">
    <source>
        <dbReference type="SAM" id="MobiDB-lite"/>
    </source>
</evidence>
<organism evidence="2 3">
    <name type="scientific">Punica granatum</name>
    <name type="common">Pomegranate</name>
    <dbReference type="NCBI Taxonomy" id="22663"/>
    <lineage>
        <taxon>Eukaryota</taxon>
        <taxon>Viridiplantae</taxon>
        <taxon>Streptophyta</taxon>
        <taxon>Embryophyta</taxon>
        <taxon>Tracheophyta</taxon>
        <taxon>Spermatophyta</taxon>
        <taxon>Magnoliopsida</taxon>
        <taxon>eudicotyledons</taxon>
        <taxon>Gunneridae</taxon>
        <taxon>Pentapetalae</taxon>
        <taxon>rosids</taxon>
        <taxon>malvids</taxon>
        <taxon>Myrtales</taxon>
        <taxon>Lythraceae</taxon>
        <taxon>Punica</taxon>
    </lineage>
</organism>
<gene>
    <name evidence="2" type="ORF">CRG98_013424</name>
</gene>
<reference evidence="2 3" key="1">
    <citation type="submission" date="2017-11" db="EMBL/GenBank/DDBJ databases">
        <title>De-novo sequencing of pomegranate (Punica granatum L.) genome.</title>
        <authorList>
            <person name="Akparov Z."/>
            <person name="Amiraslanov A."/>
            <person name="Hajiyeva S."/>
            <person name="Abbasov M."/>
            <person name="Kaur K."/>
            <person name="Hamwieh A."/>
            <person name="Solovyev V."/>
            <person name="Salamov A."/>
            <person name="Braich B."/>
            <person name="Kosarev P."/>
            <person name="Mahmoud A."/>
            <person name="Hajiyev E."/>
            <person name="Babayeva S."/>
            <person name="Izzatullayeva V."/>
            <person name="Mammadov A."/>
            <person name="Mammadov A."/>
            <person name="Sharifova S."/>
            <person name="Ojaghi J."/>
            <person name="Eynullazada K."/>
            <person name="Bayramov B."/>
            <person name="Abdulazimova A."/>
            <person name="Shahmuradov I."/>
        </authorList>
    </citation>
    <scope>NUCLEOTIDE SEQUENCE [LARGE SCALE GENOMIC DNA]</scope>
    <source>
        <strain evidence="3">cv. AG2017</strain>
        <tissue evidence="2">Leaf</tissue>
    </source>
</reference>
<feature type="compositionally biased region" description="Polar residues" evidence="1">
    <location>
        <begin position="1"/>
        <end position="10"/>
    </location>
</feature>
<comment type="caution">
    <text evidence="2">The sequence shown here is derived from an EMBL/GenBank/DDBJ whole genome shotgun (WGS) entry which is preliminary data.</text>
</comment>
<protein>
    <submittedName>
        <fullName evidence="2">Uncharacterized protein</fullName>
    </submittedName>
</protein>
<sequence length="87" mass="9250">MAQNISSHARSTPVLGKGSELPIGYRGPRHPQRTPASSVDSGLGPPIGDPNPSTEVAGVLCGCWCPRWRVQGRRLVAPTLSPFDFSL</sequence>
<evidence type="ECO:0000313" key="2">
    <source>
        <dbReference type="EMBL" id="PKI66171.1"/>
    </source>
</evidence>
<proteinExistence type="predicted"/>
<evidence type="ECO:0000313" key="3">
    <source>
        <dbReference type="Proteomes" id="UP000233551"/>
    </source>
</evidence>
<name>A0A2I0KC99_PUNGR</name>
<dbReference type="AlphaFoldDB" id="A0A2I0KC99"/>
<dbReference type="Proteomes" id="UP000233551">
    <property type="component" value="Unassembled WGS sequence"/>
</dbReference>
<dbReference type="EMBL" id="PGOL01000684">
    <property type="protein sequence ID" value="PKI66171.1"/>
    <property type="molecule type" value="Genomic_DNA"/>
</dbReference>
<keyword evidence="3" id="KW-1185">Reference proteome</keyword>
<feature type="region of interest" description="Disordered" evidence="1">
    <location>
        <begin position="1"/>
        <end position="51"/>
    </location>
</feature>
<accession>A0A2I0KC99</accession>